<feature type="transmembrane region" description="Helical" evidence="6">
    <location>
        <begin position="142"/>
        <end position="160"/>
    </location>
</feature>
<feature type="transmembrane region" description="Helical" evidence="6">
    <location>
        <begin position="91"/>
        <end position="111"/>
    </location>
</feature>
<accession>A0ABT7XPP3</accession>
<name>A0ABT7XPP3_9NEIS</name>
<feature type="transmembrane region" description="Helical" evidence="6">
    <location>
        <begin position="118"/>
        <end position="136"/>
    </location>
</feature>
<dbReference type="PANTHER" id="PTHR32322:SF2">
    <property type="entry name" value="EAMA DOMAIN-CONTAINING PROTEIN"/>
    <property type="match status" value="1"/>
</dbReference>
<feature type="transmembrane region" description="Helical" evidence="6">
    <location>
        <begin position="230"/>
        <end position="250"/>
    </location>
</feature>
<feature type="transmembrane region" description="Helical" evidence="6">
    <location>
        <begin position="169"/>
        <end position="189"/>
    </location>
</feature>
<evidence type="ECO:0000256" key="1">
    <source>
        <dbReference type="ARBA" id="ARBA00004141"/>
    </source>
</evidence>
<comment type="subcellular location">
    <subcellularLocation>
        <location evidence="1">Membrane</location>
        <topology evidence="1">Multi-pass membrane protein</topology>
    </subcellularLocation>
</comment>
<organism evidence="8 9">
    <name type="scientific">Crenobacter oryzisoli</name>
    <dbReference type="NCBI Taxonomy" id="3056844"/>
    <lineage>
        <taxon>Bacteria</taxon>
        <taxon>Pseudomonadati</taxon>
        <taxon>Pseudomonadota</taxon>
        <taxon>Betaproteobacteria</taxon>
        <taxon>Neisseriales</taxon>
        <taxon>Neisseriaceae</taxon>
        <taxon>Crenobacter</taxon>
    </lineage>
</organism>
<dbReference type="Pfam" id="PF00892">
    <property type="entry name" value="EamA"/>
    <property type="match status" value="2"/>
</dbReference>
<dbReference type="Proteomes" id="UP001168540">
    <property type="component" value="Unassembled WGS sequence"/>
</dbReference>
<feature type="transmembrane region" description="Helical" evidence="6">
    <location>
        <begin position="201"/>
        <end position="218"/>
    </location>
</feature>
<dbReference type="InterPro" id="IPR037185">
    <property type="entry name" value="EmrE-like"/>
</dbReference>
<sequence>MRSHPMLFATGAILLWASLATLGALTRSLPPFFVVGIALVIGSLLSLNRLREWRVSAKVLGVGLYGLFGYHFLLFFAFRHAPALEANLLNYLWPLLIVLLSPLIVPGTVLAPRHIVGGLLGFVGAGLIVTGGKLSVSGGALPGYLLAIAAAFVWSTYSLLTRRLSFPNGAVGGFCLLSGLLALACHALFEPAVSPSMAQWLALIGLGLGPMGGAFFLWDRALKSGDPRQIGSLSYTTPLLSTLLLVASGQGELNAVAGWAILLILGGALLGTLSSGWFQRWRSVGSTA</sequence>
<feature type="domain" description="EamA" evidence="7">
    <location>
        <begin position="6"/>
        <end position="129"/>
    </location>
</feature>
<evidence type="ECO:0000256" key="3">
    <source>
        <dbReference type="ARBA" id="ARBA00022692"/>
    </source>
</evidence>
<keyword evidence="5 6" id="KW-0472">Membrane</keyword>
<dbReference type="EMBL" id="JAUEDK010000021">
    <property type="protein sequence ID" value="MDN0075730.1"/>
    <property type="molecule type" value="Genomic_DNA"/>
</dbReference>
<keyword evidence="9" id="KW-1185">Reference proteome</keyword>
<feature type="transmembrane region" description="Helical" evidence="6">
    <location>
        <begin position="30"/>
        <end position="47"/>
    </location>
</feature>
<proteinExistence type="inferred from homology"/>
<reference evidence="8" key="1">
    <citation type="submission" date="2023-06" db="EMBL/GenBank/DDBJ databases">
        <authorList>
            <person name="Zhang S."/>
        </authorList>
    </citation>
    <scope>NUCLEOTIDE SEQUENCE</scope>
    <source>
        <strain evidence="8">SG2303</strain>
    </source>
</reference>
<feature type="domain" description="EamA" evidence="7">
    <location>
        <begin position="142"/>
        <end position="270"/>
    </location>
</feature>
<evidence type="ECO:0000313" key="9">
    <source>
        <dbReference type="Proteomes" id="UP001168540"/>
    </source>
</evidence>
<keyword evidence="3 6" id="KW-0812">Transmembrane</keyword>
<protein>
    <submittedName>
        <fullName evidence="8">DMT family transporter</fullName>
    </submittedName>
</protein>
<feature type="transmembrane region" description="Helical" evidence="6">
    <location>
        <begin position="256"/>
        <end position="278"/>
    </location>
</feature>
<dbReference type="SUPFAM" id="SSF103481">
    <property type="entry name" value="Multidrug resistance efflux transporter EmrE"/>
    <property type="match status" value="2"/>
</dbReference>
<comment type="caution">
    <text evidence="8">The sequence shown here is derived from an EMBL/GenBank/DDBJ whole genome shotgun (WGS) entry which is preliminary data.</text>
</comment>
<comment type="similarity">
    <text evidence="2">Belongs to the EamA transporter family.</text>
</comment>
<keyword evidence="4 6" id="KW-1133">Transmembrane helix</keyword>
<feature type="transmembrane region" description="Helical" evidence="6">
    <location>
        <begin position="59"/>
        <end position="79"/>
    </location>
</feature>
<dbReference type="PANTHER" id="PTHR32322">
    <property type="entry name" value="INNER MEMBRANE TRANSPORTER"/>
    <property type="match status" value="1"/>
</dbReference>
<evidence type="ECO:0000256" key="5">
    <source>
        <dbReference type="ARBA" id="ARBA00023136"/>
    </source>
</evidence>
<evidence type="ECO:0000313" key="8">
    <source>
        <dbReference type="EMBL" id="MDN0075730.1"/>
    </source>
</evidence>
<evidence type="ECO:0000256" key="6">
    <source>
        <dbReference type="SAM" id="Phobius"/>
    </source>
</evidence>
<dbReference type="RefSeq" id="WP_289830370.1">
    <property type="nucleotide sequence ID" value="NZ_JAUEDK010000021.1"/>
</dbReference>
<dbReference type="InterPro" id="IPR000620">
    <property type="entry name" value="EamA_dom"/>
</dbReference>
<gene>
    <name evidence="8" type="ORF">QU481_12610</name>
</gene>
<evidence type="ECO:0000256" key="4">
    <source>
        <dbReference type="ARBA" id="ARBA00022989"/>
    </source>
</evidence>
<evidence type="ECO:0000259" key="7">
    <source>
        <dbReference type="Pfam" id="PF00892"/>
    </source>
</evidence>
<evidence type="ECO:0000256" key="2">
    <source>
        <dbReference type="ARBA" id="ARBA00007362"/>
    </source>
</evidence>
<dbReference type="InterPro" id="IPR050638">
    <property type="entry name" value="AA-Vitamin_Transporters"/>
</dbReference>